<dbReference type="InterPro" id="IPR049585">
    <property type="entry name" value="CdiI_EcoliA0-like"/>
</dbReference>
<evidence type="ECO:0000313" key="1">
    <source>
        <dbReference type="EMBL" id="QPS18934.1"/>
    </source>
</evidence>
<dbReference type="Pfam" id="PF24172">
    <property type="entry name" value="CdiI_ImmP"/>
    <property type="match status" value="1"/>
</dbReference>
<gene>
    <name evidence="1" type="ORF">I6G64_15125</name>
</gene>
<name>A0A7T2SNZ7_SERPL</name>
<proteinExistence type="predicted"/>
<dbReference type="RefSeq" id="WP_063201010.1">
    <property type="nucleotide sequence ID" value="NZ_CAMITG010000001.1"/>
</dbReference>
<sequence>MTLFDECREALSADFNIVEGKAQQEAVDILNKYPLAKGSVTWSVIKHSDYESFDALLSAHHIENDDVFVFADDADIPVFRSKLSLIAENIYDVTALSPKLFIFNNEVIIQPLFPTEIFRIGIKQC</sequence>
<organism evidence="1 2">
    <name type="scientific">Serratia plymuthica</name>
    <dbReference type="NCBI Taxonomy" id="82996"/>
    <lineage>
        <taxon>Bacteria</taxon>
        <taxon>Pseudomonadati</taxon>
        <taxon>Pseudomonadota</taxon>
        <taxon>Gammaproteobacteria</taxon>
        <taxon>Enterobacterales</taxon>
        <taxon>Yersiniaceae</taxon>
        <taxon>Serratia</taxon>
    </lineage>
</organism>
<dbReference type="CDD" id="cd20693">
    <property type="entry name" value="CdiI_EcoliA0-like"/>
    <property type="match status" value="1"/>
</dbReference>
<dbReference type="Proteomes" id="UP000594967">
    <property type="component" value="Chromosome"/>
</dbReference>
<dbReference type="EMBL" id="CP065673">
    <property type="protein sequence ID" value="QPS18934.1"/>
    <property type="molecule type" value="Genomic_DNA"/>
</dbReference>
<protein>
    <submittedName>
        <fullName evidence="1">Uncharacterized protein</fullName>
    </submittedName>
</protein>
<keyword evidence="2" id="KW-1185">Reference proteome</keyword>
<evidence type="ECO:0000313" key="2">
    <source>
        <dbReference type="Proteomes" id="UP000594967"/>
    </source>
</evidence>
<accession>A0A7T2SNZ7</accession>
<reference evidence="1 2" key="1">
    <citation type="submission" date="2020-12" db="EMBL/GenBank/DDBJ databases">
        <title>FDA dAtabase for Regulatory Grade micrObial Sequences (FDA-ARGOS): Supporting development and validation of Infectious Disease Dx tests.</title>
        <authorList>
            <person name="Sproer C."/>
            <person name="Gronow S."/>
            <person name="Severitt S."/>
            <person name="Schroder I."/>
            <person name="Tallon L."/>
            <person name="Sadzewicz L."/>
            <person name="Zhao X."/>
            <person name="Boylan J."/>
            <person name="Ott S."/>
            <person name="Bowen H."/>
            <person name="Vavikolanu K."/>
            <person name="Mehta A."/>
            <person name="Aluvathingal J."/>
            <person name="Nadendla S."/>
            <person name="Lowell S."/>
            <person name="Myers T."/>
            <person name="Yan Y."/>
            <person name="Sichtig H."/>
        </authorList>
    </citation>
    <scope>NUCLEOTIDE SEQUENCE [LARGE SCALE GENOMIC DNA]</scope>
    <source>
        <strain evidence="1 2">FDAARGOS_907</strain>
    </source>
</reference>